<proteinExistence type="inferred from homology"/>
<dbReference type="NCBIfam" id="NF001453">
    <property type="entry name" value="PRK00312.1"/>
    <property type="match status" value="1"/>
</dbReference>
<dbReference type="Proteomes" id="UP000228711">
    <property type="component" value="Unassembled WGS sequence"/>
</dbReference>
<evidence type="ECO:0000256" key="5">
    <source>
        <dbReference type="ARBA" id="ARBA00022490"/>
    </source>
</evidence>
<keyword evidence="8" id="KW-0949">S-adenosyl-L-methionine</keyword>
<keyword evidence="6 10" id="KW-0489">Methyltransferase</keyword>
<keyword evidence="5" id="KW-0963">Cytoplasm</keyword>
<dbReference type="GO" id="GO:0005737">
    <property type="term" value="C:cytoplasm"/>
    <property type="evidence" value="ECO:0007669"/>
    <property type="project" value="UniProtKB-SubCell"/>
</dbReference>
<dbReference type="Pfam" id="PF01135">
    <property type="entry name" value="PCMT"/>
    <property type="match status" value="1"/>
</dbReference>
<dbReference type="AlphaFoldDB" id="A0A2H0YSC7"/>
<organism evidence="10 11">
    <name type="scientific">Candidatus Kerfeldbacteria bacterium CG08_land_8_20_14_0_20_42_7</name>
    <dbReference type="NCBI Taxonomy" id="2014245"/>
    <lineage>
        <taxon>Bacteria</taxon>
        <taxon>Candidatus Kerfeldiibacteriota</taxon>
    </lineage>
</organism>
<evidence type="ECO:0000256" key="2">
    <source>
        <dbReference type="ARBA" id="ARBA00005369"/>
    </source>
</evidence>
<comment type="similarity">
    <text evidence="2">Belongs to the methyltransferase superfamily. L-isoaspartyl/D-aspartyl protein methyltransferase family.</text>
</comment>
<evidence type="ECO:0000256" key="1">
    <source>
        <dbReference type="ARBA" id="ARBA00004496"/>
    </source>
</evidence>
<reference evidence="11" key="1">
    <citation type="submission" date="2017-09" db="EMBL/GenBank/DDBJ databases">
        <title>Depth-based differentiation of microbial function through sediment-hosted aquifers and enrichment of novel symbionts in the deep terrestrial subsurface.</title>
        <authorList>
            <person name="Probst A.J."/>
            <person name="Ladd B."/>
            <person name="Jarett J.K."/>
            <person name="Geller-Mcgrath D.E."/>
            <person name="Sieber C.M.K."/>
            <person name="Emerson J.B."/>
            <person name="Anantharaman K."/>
            <person name="Thomas B.C."/>
            <person name="Malmstrom R."/>
            <person name="Stieglmeier M."/>
            <person name="Klingl A."/>
            <person name="Woyke T."/>
            <person name="Ryan C.M."/>
            <person name="Banfield J.F."/>
        </authorList>
    </citation>
    <scope>NUCLEOTIDE SEQUENCE [LARGE SCALE GENOMIC DNA]</scope>
</reference>
<evidence type="ECO:0000256" key="7">
    <source>
        <dbReference type="ARBA" id="ARBA00022679"/>
    </source>
</evidence>
<dbReference type="GO" id="GO:0004719">
    <property type="term" value="F:protein-L-isoaspartate (D-aspartate) O-methyltransferase activity"/>
    <property type="evidence" value="ECO:0007669"/>
    <property type="project" value="UniProtKB-UniRule"/>
</dbReference>
<dbReference type="PANTHER" id="PTHR11579">
    <property type="entry name" value="PROTEIN-L-ISOASPARTATE O-METHYLTRANSFERASE"/>
    <property type="match status" value="1"/>
</dbReference>
<dbReference type="EMBL" id="PEXV01000111">
    <property type="protein sequence ID" value="PIS41404.1"/>
    <property type="molecule type" value="Genomic_DNA"/>
</dbReference>
<comment type="subcellular location">
    <subcellularLocation>
        <location evidence="1">Cytoplasm</location>
    </subcellularLocation>
</comment>
<evidence type="ECO:0000313" key="10">
    <source>
        <dbReference type="EMBL" id="PIS41404.1"/>
    </source>
</evidence>
<evidence type="ECO:0000256" key="3">
    <source>
        <dbReference type="ARBA" id="ARBA00011890"/>
    </source>
</evidence>
<evidence type="ECO:0000256" key="4">
    <source>
        <dbReference type="ARBA" id="ARBA00013346"/>
    </source>
</evidence>
<dbReference type="EC" id="2.1.1.77" evidence="3 9"/>
<dbReference type="NCBIfam" id="TIGR00080">
    <property type="entry name" value="pimt"/>
    <property type="match status" value="1"/>
</dbReference>
<protein>
    <recommendedName>
        <fullName evidence="4 9">Protein-L-isoaspartate O-methyltransferase</fullName>
        <ecNumber evidence="3 9">2.1.1.77</ecNumber>
    </recommendedName>
</protein>
<sequence>MVYFVYYFQRIYDMQKLIDQLIEEGYLKTPAIIDAFRHVSRKDFLQDEIKDQATLNIPLPIRFGQTISQPLTVAFMLEHLQPQKGDIVLDVGTGSGWQAAMIAYIVGEKGRVIGIERIPQLVQFARANVEKYNFPQLSILFGDGTKGMPEEAPFDKIIVAAASNDDVPTDLVRQLAQGGKLLIPIGEWDQELLLLSKDKNNKLSRAMFPGFQFVPLIRGDQNLHIV</sequence>
<dbReference type="SUPFAM" id="SSF53335">
    <property type="entry name" value="S-adenosyl-L-methionine-dependent methyltransferases"/>
    <property type="match status" value="1"/>
</dbReference>
<dbReference type="InterPro" id="IPR000682">
    <property type="entry name" value="PCMT"/>
</dbReference>
<evidence type="ECO:0000313" key="11">
    <source>
        <dbReference type="Proteomes" id="UP000228711"/>
    </source>
</evidence>
<evidence type="ECO:0000256" key="9">
    <source>
        <dbReference type="NCBIfam" id="TIGR00080"/>
    </source>
</evidence>
<comment type="caution">
    <text evidence="10">The sequence shown here is derived from an EMBL/GenBank/DDBJ whole genome shotgun (WGS) entry which is preliminary data.</text>
</comment>
<dbReference type="GO" id="GO:0030091">
    <property type="term" value="P:protein repair"/>
    <property type="evidence" value="ECO:0007669"/>
    <property type="project" value="UniProtKB-UniRule"/>
</dbReference>
<dbReference type="CDD" id="cd02440">
    <property type="entry name" value="AdoMet_MTases"/>
    <property type="match status" value="1"/>
</dbReference>
<dbReference type="PANTHER" id="PTHR11579:SF0">
    <property type="entry name" value="PROTEIN-L-ISOASPARTATE(D-ASPARTATE) O-METHYLTRANSFERASE"/>
    <property type="match status" value="1"/>
</dbReference>
<evidence type="ECO:0000256" key="8">
    <source>
        <dbReference type="ARBA" id="ARBA00022691"/>
    </source>
</evidence>
<dbReference type="InterPro" id="IPR029063">
    <property type="entry name" value="SAM-dependent_MTases_sf"/>
</dbReference>
<accession>A0A2H0YSC7</accession>
<dbReference type="Gene3D" id="3.40.50.150">
    <property type="entry name" value="Vaccinia Virus protein VP39"/>
    <property type="match status" value="1"/>
</dbReference>
<keyword evidence="7 10" id="KW-0808">Transferase</keyword>
<gene>
    <name evidence="10" type="ORF">COT25_03245</name>
</gene>
<evidence type="ECO:0000256" key="6">
    <source>
        <dbReference type="ARBA" id="ARBA00022603"/>
    </source>
</evidence>
<dbReference type="GO" id="GO:0032259">
    <property type="term" value="P:methylation"/>
    <property type="evidence" value="ECO:0007669"/>
    <property type="project" value="UniProtKB-KW"/>
</dbReference>
<name>A0A2H0YSC7_9BACT</name>